<dbReference type="PROSITE" id="PS01286">
    <property type="entry name" value="FA58C_2"/>
    <property type="match status" value="1"/>
</dbReference>
<evidence type="ECO:0000256" key="4">
    <source>
        <dbReference type="ARBA" id="ARBA00022889"/>
    </source>
</evidence>
<dbReference type="InterPro" id="IPR000421">
    <property type="entry name" value="FA58C"/>
</dbReference>
<dbReference type="EnsemblMetazoa" id="BGLB024137-RA">
    <property type="protein sequence ID" value="BGLB024137-PA"/>
    <property type="gene ID" value="BGLB024137"/>
</dbReference>
<sequence length="402" mass="44178">MTCNVLMNVDKPTVLPNSLLTASSTLNLQSTAADGRLDNALSSWIPGIIDNNQWHQVDFQTPQNLSGVITQGSPNTERWVSSFAIMTSMDGLTFFPVTNVDGSVVMFNANTNKDTAIKNYFPHTLVARFVRLIPQTWAPTGPGLRVNYIGCFSSAIPTLHTVPTSILLPPTTPLIYIETPPVINSPTPTPQVTSAPQVTYDLLCSKNMGVQDQRIVLDSQITASSSASNHGPELGRLSEYYEGSWMPLLTDQEPYIQVDFQDLKFLSGVITQGEGQKDSWTSEYQVYLSTNGKDFYPYSDRQDGIPKVFSANDDNNTPRTNYFVKNIIARYIRIVPIGSHRDVSLRFEILGCNPNPISQVTIRIPLYVYTTSPVPSTLTPSIHQGGSTQSPTPPTLTTPAGK</sequence>
<evidence type="ECO:0000256" key="6">
    <source>
        <dbReference type="ARBA" id="ARBA00023157"/>
    </source>
</evidence>
<dbReference type="SMART" id="SM00231">
    <property type="entry name" value="FA58C"/>
    <property type="match status" value="2"/>
</dbReference>
<dbReference type="KEGG" id="bgt:106058944"/>
<dbReference type="VEuPathDB" id="VectorBase:BGLB024137"/>
<keyword evidence="3" id="KW-0964">Secreted</keyword>
<dbReference type="GO" id="GO:0007155">
    <property type="term" value="P:cell adhesion"/>
    <property type="evidence" value="ECO:0007669"/>
    <property type="project" value="UniProtKB-KW"/>
</dbReference>
<dbReference type="PROSITE" id="PS01285">
    <property type="entry name" value="FA58C_1"/>
    <property type="match status" value="1"/>
</dbReference>
<dbReference type="GO" id="GO:0005886">
    <property type="term" value="C:plasma membrane"/>
    <property type="evidence" value="ECO:0007669"/>
    <property type="project" value="TreeGrafter"/>
</dbReference>
<reference evidence="9" key="1">
    <citation type="submission" date="2020-05" db="UniProtKB">
        <authorList>
            <consortium name="EnsemblMetazoa"/>
        </authorList>
    </citation>
    <scope>IDENTIFICATION</scope>
    <source>
        <strain evidence="9">BB02</strain>
    </source>
</reference>
<dbReference type="SUPFAM" id="SSF49785">
    <property type="entry name" value="Galactose-binding domain-like"/>
    <property type="match status" value="2"/>
</dbReference>
<dbReference type="Pfam" id="PF00754">
    <property type="entry name" value="F5_F8_type_C"/>
    <property type="match status" value="2"/>
</dbReference>
<dbReference type="GO" id="GO:0012505">
    <property type="term" value="C:endomembrane system"/>
    <property type="evidence" value="ECO:0007669"/>
    <property type="project" value="UniProtKB-SubCell"/>
</dbReference>
<feature type="domain" description="F5/8 type C" evidence="8">
    <location>
        <begin position="3"/>
        <end position="151"/>
    </location>
</feature>
<organism evidence="9 10">
    <name type="scientific">Biomphalaria glabrata</name>
    <name type="common">Bloodfluke planorb</name>
    <name type="synonym">Freshwater snail</name>
    <dbReference type="NCBI Taxonomy" id="6526"/>
    <lineage>
        <taxon>Eukaryota</taxon>
        <taxon>Metazoa</taxon>
        <taxon>Spiralia</taxon>
        <taxon>Lophotrochozoa</taxon>
        <taxon>Mollusca</taxon>
        <taxon>Gastropoda</taxon>
        <taxon>Heterobranchia</taxon>
        <taxon>Euthyneura</taxon>
        <taxon>Panpulmonata</taxon>
        <taxon>Hygrophila</taxon>
        <taxon>Lymnaeoidea</taxon>
        <taxon>Planorbidae</taxon>
        <taxon>Biomphalaria</taxon>
    </lineage>
</organism>
<dbReference type="PANTHER" id="PTHR46806:SF5">
    <property type="entry name" value="F5_8 TYPE C DOMAIN-CONTAINING PROTEIN"/>
    <property type="match status" value="1"/>
</dbReference>
<dbReference type="InterPro" id="IPR050633">
    <property type="entry name" value="Neuropilin_MCO_CoagFactor"/>
</dbReference>
<proteinExistence type="predicted"/>
<protein>
    <recommendedName>
        <fullName evidence="8">F5/8 type C domain-containing protein</fullName>
    </recommendedName>
</protein>
<keyword evidence="6" id="KW-1015">Disulfide bond</keyword>
<evidence type="ECO:0000256" key="2">
    <source>
        <dbReference type="ARBA" id="ARBA00004613"/>
    </source>
</evidence>
<dbReference type="STRING" id="6526.A0A2C9KVW4"/>
<dbReference type="InterPro" id="IPR008979">
    <property type="entry name" value="Galactose-bd-like_sf"/>
</dbReference>
<dbReference type="CDD" id="cd00057">
    <property type="entry name" value="FA58C"/>
    <property type="match status" value="2"/>
</dbReference>
<evidence type="ECO:0000259" key="8">
    <source>
        <dbReference type="PROSITE" id="PS50022"/>
    </source>
</evidence>
<evidence type="ECO:0000256" key="7">
    <source>
        <dbReference type="SAM" id="MobiDB-lite"/>
    </source>
</evidence>
<keyword evidence="4" id="KW-0130">Cell adhesion</keyword>
<feature type="region of interest" description="Disordered" evidence="7">
    <location>
        <begin position="378"/>
        <end position="402"/>
    </location>
</feature>
<dbReference type="GO" id="GO:0038023">
    <property type="term" value="F:signaling receptor activity"/>
    <property type="evidence" value="ECO:0007669"/>
    <property type="project" value="TreeGrafter"/>
</dbReference>
<dbReference type="VEuPathDB" id="VectorBase:BGLAX_028220"/>
<dbReference type="Proteomes" id="UP000076420">
    <property type="component" value="Unassembled WGS sequence"/>
</dbReference>
<feature type="domain" description="F5/8 type C" evidence="8">
    <location>
        <begin position="204"/>
        <end position="352"/>
    </location>
</feature>
<name>A0A2C9KVW4_BIOGL</name>
<evidence type="ECO:0000313" key="10">
    <source>
        <dbReference type="Proteomes" id="UP000076420"/>
    </source>
</evidence>
<dbReference type="AlphaFoldDB" id="A0A2C9KVW4"/>
<dbReference type="Gene3D" id="2.60.120.260">
    <property type="entry name" value="Galactose-binding domain-like"/>
    <property type="match status" value="2"/>
</dbReference>
<accession>A0A2C9KVW4</accession>
<gene>
    <name evidence="9" type="primary">106058944</name>
</gene>
<keyword evidence="5" id="KW-0472">Membrane</keyword>
<evidence type="ECO:0000313" key="9">
    <source>
        <dbReference type="EnsemblMetazoa" id="BGLB024137-PA"/>
    </source>
</evidence>
<dbReference type="PROSITE" id="PS50022">
    <property type="entry name" value="FA58C_3"/>
    <property type="match status" value="2"/>
</dbReference>
<comment type="subcellular location">
    <subcellularLocation>
        <location evidence="1">Endomembrane system</location>
        <topology evidence="1">Peripheral membrane protein</topology>
    </subcellularLocation>
    <subcellularLocation>
        <location evidence="2">Secreted</location>
    </subcellularLocation>
</comment>
<evidence type="ECO:0000256" key="3">
    <source>
        <dbReference type="ARBA" id="ARBA00022525"/>
    </source>
</evidence>
<evidence type="ECO:0000256" key="5">
    <source>
        <dbReference type="ARBA" id="ARBA00023136"/>
    </source>
</evidence>
<dbReference type="GO" id="GO:0005576">
    <property type="term" value="C:extracellular region"/>
    <property type="evidence" value="ECO:0007669"/>
    <property type="project" value="UniProtKB-SubCell"/>
</dbReference>
<dbReference type="PANTHER" id="PTHR46806">
    <property type="entry name" value="F5/8 TYPE C DOMAIN-CONTAINING PROTEIN"/>
    <property type="match status" value="1"/>
</dbReference>
<evidence type="ECO:0000256" key="1">
    <source>
        <dbReference type="ARBA" id="ARBA00004184"/>
    </source>
</evidence>